<gene>
    <name evidence="2" type="ORF">CTI12_AA570420</name>
</gene>
<feature type="compositionally biased region" description="Basic and acidic residues" evidence="1">
    <location>
        <begin position="623"/>
        <end position="637"/>
    </location>
</feature>
<dbReference type="Proteomes" id="UP000245207">
    <property type="component" value="Unassembled WGS sequence"/>
</dbReference>
<dbReference type="OrthoDB" id="2448079at2759"/>
<evidence type="ECO:0000313" key="3">
    <source>
        <dbReference type="Proteomes" id="UP000245207"/>
    </source>
</evidence>
<dbReference type="AlphaFoldDB" id="A0A2U1KS50"/>
<keyword evidence="3" id="KW-1185">Reference proteome</keyword>
<dbReference type="PANTHER" id="PTHR45786:SF74">
    <property type="entry name" value="ATP-DEPENDENT DNA HELICASE"/>
    <property type="match status" value="1"/>
</dbReference>
<protein>
    <recommendedName>
        <fullName evidence="4">Helitron helicase-like domain-containing protein</fullName>
    </recommendedName>
</protein>
<reference evidence="2 3" key="1">
    <citation type="journal article" date="2018" name="Mol. Plant">
        <title>The genome of Artemisia annua provides insight into the evolution of Asteraceae family and artemisinin biosynthesis.</title>
        <authorList>
            <person name="Shen Q."/>
            <person name="Zhang L."/>
            <person name="Liao Z."/>
            <person name="Wang S."/>
            <person name="Yan T."/>
            <person name="Shi P."/>
            <person name="Liu M."/>
            <person name="Fu X."/>
            <person name="Pan Q."/>
            <person name="Wang Y."/>
            <person name="Lv Z."/>
            <person name="Lu X."/>
            <person name="Zhang F."/>
            <person name="Jiang W."/>
            <person name="Ma Y."/>
            <person name="Chen M."/>
            <person name="Hao X."/>
            <person name="Li L."/>
            <person name="Tang Y."/>
            <person name="Lv G."/>
            <person name="Zhou Y."/>
            <person name="Sun X."/>
            <person name="Brodelius P.E."/>
            <person name="Rose J.K.C."/>
            <person name="Tang K."/>
        </authorList>
    </citation>
    <scope>NUCLEOTIDE SEQUENCE [LARGE SCALE GENOMIC DNA]</scope>
    <source>
        <strain evidence="3">cv. Huhao1</strain>
        <tissue evidence="2">Leaf</tissue>
    </source>
</reference>
<name>A0A2U1KS50_ARTAN</name>
<evidence type="ECO:0000313" key="2">
    <source>
        <dbReference type="EMBL" id="PWA39587.1"/>
    </source>
</evidence>
<feature type="region of interest" description="Disordered" evidence="1">
    <location>
        <begin position="546"/>
        <end position="686"/>
    </location>
</feature>
<accession>A0A2U1KS50</accession>
<evidence type="ECO:0008006" key="4">
    <source>
        <dbReference type="Google" id="ProtNLM"/>
    </source>
</evidence>
<feature type="compositionally biased region" description="Basic and acidic residues" evidence="1">
    <location>
        <begin position="651"/>
        <end position="686"/>
    </location>
</feature>
<sequence>MKTKKRAIRRVTCVPSLDHVNVAHCPEEKECSVLGLALDSMVTGVGSVDVCLDSVSKRQCKDRPVTGHVSSDTHSVQQQYTGTRKESDTFFVRCESHRTDPVVEGSASDFRCGPINSPPVQKTGQCLMQQSDPQGNSDLDVPSNFIDKGKRKMYEVSNETEFLQEGLHATLSLDTDDAELLCEETILIMHDEMDGVLPGHGAGPCASQAPGCSSSQNLHTFAAVSAPCSLSVQTDGQVQLCQAAIPGEQNCTRARPSTPNQHSRASARMVSPCNVNVQAHGQRQQSQVTMRPTSNKCRVPRGMPRRVRQGPPDTYIHMGRCDQICRYCNARFWYDERLSTSTRNRVDYKKCCNGGKVKLDDIVENLIELLDEHNELVQLFRTARDKMAERDVPEFKVRVFGVVGSRQHELPTGDSIGAIVFEGGPDVETEFDVVVEYHDHRLQQVSKLNASYMSMQFPLIFFFGEDGQMEPSSSIVPFTEPTSKAIVAETNDIGLKDLKETDTGKPIYVRVYRKWTPTNKQGRPILFCCMLIDRKADVTMEATTRSEANTLAATPANTPPRPVAAKVETPDTFQPKDTDNTPPPKETPLSETPTATGKDDTPQTSEPKQSDRTPLSETPHTTAKAEEPNASEPKETETTPPLPQTNVSETPKPRKEQPKRNTRRELFPDEKDTPEKPSVKKSKKTD</sequence>
<organism evidence="2 3">
    <name type="scientific">Artemisia annua</name>
    <name type="common">Sweet wormwood</name>
    <dbReference type="NCBI Taxonomy" id="35608"/>
    <lineage>
        <taxon>Eukaryota</taxon>
        <taxon>Viridiplantae</taxon>
        <taxon>Streptophyta</taxon>
        <taxon>Embryophyta</taxon>
        <taxon>Tracheophyta</taxon>
        <taxon>Spermatophyta</taxon>
        <taxon>Magnoliopsida</taxon>
        <taxon>eudicotyledons</taxon>
        <taxon>Gunneridae</taxon>
        <taxon>Pentapetalae</taxon>
        <taxon>asterids</taxon>
        <taxon>campanulids</taxon>
        <taxon>Asterales</taxon>
        <taxon>Asteraceae</taxon>
        <taxon>Asteroideae</taxon>
        <taxon>Anthemideae</taxon>
        <taxon>Artemisiinae</taxon>
        <taxon>Artemisia</taxon>
    </lineage>
</organism>
<evidence type="ECO:0000256" key="1">
    <source>
        <dbReference type="SAM" id="MobiDB-lite"/>
    </source>
</evidence>
<comment type="caution">
    <text evidence="2">The sequence shown here is derived from an EMBL/GenBank/DDBJ whole genome shotgun (WGS) entry which is preliminary data.</text>
</comment>
<proteinExistence type="predicted"/>
<dbReference type="PANTHER" id="PTHR45786">
    <property type="entry name" value="DNA BINDING PROTEIN-LIKE"/>
    <property type="match status" value="1"/>
</dbReference>
<feature type="compositionally biased region" description="Polar residues" evidence="1">
    <location>
        <begin position="602"/>
        <end position="621"/>
    </location>
</feature>
<dbReference type="EMBL" id="PKPP01014491">
    <property type="protein sequence ID" value="PWA39587.1"/>
    <property type="molecule type" value="Genomic_DNA"/>
</dbReference>